<sequence>MKIMVIGATGMAGSAIVQLALQQQHQVIAVGRNQDKLENLRKEQATAAQLTLQAQNAFTLTKADLQQVDVVVDCFATAPEQAYLHVDLATHLVAELRECTQPRLVFILGAGSLLAGSDQHLHVHDLEKLPGAANFIAVPQNQLAELQFLQTVKNVNWVGISPSDSFEKGPTRAYQLGQDQLLVNAAGESVTTSGTMAEVVMQEISNPQHHQERFTVVNQ</sequence>
<comment type="caution">
    <text evidence="2">The sequence shown here is derived from an EMBL/GenBank/DDBJ whole genome shotgun (WGS) entry which is preliminary data.</text>
</comment>
<dbReference type="EMBL" id="JABZEC010000001">
    <property type="protein sequence ID" value="NVY95791.1"/>
    <property type="molecule type" value="Genomic_DNA"/>
</dbReference>
<keyword evidence="3" id="KW-1185">Reference proteome</keyword>
<evidence type="ECO:0000313" key="3">
    <source>
        <dbReference type="Proteomes" id="UP000563523"/>
    </source>
</evidence>
<dbReference type="InterPro" id="IPR051606">
    <property type="entry name" value="Polyketide_Oxido-like"/>
</dbReference>
<dbReference type="InterPro" id="IPR036291">
    <property type="entry name" value="NAD(P)-bd_dom_sf"/>
</dbReference>
<feature type="domain" description="NAD(P)-binding" evidence="1">
    <location>
        <begin position="7"/>
        <end position="207"/>
    </location>
</feature>
<dbReference type="AlphaFoldDB" id="A0A850R193"/>
<proteinExistence type="predicted"/>
<dbReference type="Proteomes" id="UP000563523">
    <property type="component" value="Unassembled WGS sequence"/>
</dbReference>
<gene>
    <name evidence="2" type="ORF">HU830_01015</name>
</gene>
<dbReference type="Pfam" id="PF13460">
    <property type="entry name" value="NAD_binding_10"/>
    <property type="match status" value="1"/>
</dbReference>
<dbReference type="PANTHER" id="PTHR43355">
    <property type="entry name" value="FLAVIN REDUCTASE (NADPH)"/>
    <property type="match status" value="1"/>
</dbReference>
<dbReference type="GO" id="GO:0016646">
    <property type="term" value="F:oxidoreductase activity, acting on the CH-NH group of donors, NAD or NADP as acceptor"/>
    <property type="evidence" value="ECO:0007669"/>
    <property type="project" value="TreeGrafter"/>
</dbReference>
<dbReference type="Gene3D" id="3.40.50.720">
    <property type="entry name" value="NAD(P)-binding Rossmann-like Domain"/>
    <property type="match status" value="1"/>
</dbReference>
<accession>A0A850R193</accession>
<dbReference type="RefSeq" id="WP_176941961.1">
    <property type="nucleotide sequence ID" value="NZ_JABZEC010000001.1"/>
</dbReference>
<protein>
    <submittedName>
        <fullName evidence="2">NAD(P)H-binding protein</fullName>
    </submittedName>
</protein>
<evidence type="ECO:0000259" key="1">
    <source>
        <dbReference type="Pfam" id="PF13460"/>
    </source>
</evidence>
<organism evidence="2 3">
    <name type="scientific">Bombilactobacillus apium</name>
    <dbReference type="NCBI Taxonomy" id="2675299"/>
    <lineage>
        <taxon>Bacteria</taxon>
        <taxon>Bacillati</taxon>
        <taxon>Bacillota</taxon>
        <taxon>Bacilli</taxon>
        <taxon>Lactobacillales</taxon>
        <taxon>Lactobacillaceae</taxon>
        <taxon>Bombilactobacillus</taxon>
    </lineage>
</organism>
<name>A0A850R193_9LACO</name>
<dbReference type="SUPFAM" id="SSF51735">
    <property type="entry name" value="NAD(P)-binding Rossmann-fold domains"/>
    <property type="match status" value="1"/>
</dbReference>
<reference evidence="2 3" key="1">
    <citation type="submission" date="2020-06" db="EMBL/GenBank/DDBJ databases">
        <authorList>
            <person name="Kang J."/>
        </authorList>
    </citation>
    <scope>NUCLEOTIDE SEQUENCE [LARGE SCALE GENOMIC DNA]</scope>
    <source>
        <strain evidence="2 3">DCY120</strain>
    </source>
</reference>
<dbReference type="InterPro" id="IPR016040">
    <property type="entry name" value="NAD(P)-bd_dom"/>
</dbReference>
<dbReference type="PANTHER" id="PTHR43355:SF2">
    <property type="entry name" value="FLAVIN REDUCTASE (NADPH)"/>
    <property type="match status" value="1"/>
</dbReference>
<evidence type="ECO:0000313" key="2">
    <source>
        <dbReference type="EMBL" id="NVY95791.1"/>
    </source>
</evidence>